<keyword evidence="11 14" id="KW-0472">Membrane</keyword>
<evidence type="ECO:0000256" key="15">
    <source>
        <dbReference type="RuleBase" id="RU003357"/>
    </source>
</evidence>
<dbReference type="Pfam" id="PF13715">
    <property type="entry name" value="CarbopepD_reg_2"/>
    <property type="match status" value="1"/>
</dbReference>
<dbReference type="CDD" id="cd01347">
    <property type="entry name" value="ligand_gated_channel"/>
    <property type="match status" value="1"/>
</dbReference>
<keyword evidence="12 19" id="KW-0675">Receptor</keyword>
<accession>A0ABX1RWU8</accession>
<organism evidence="19 20">
    <name type="scientific">Flavivirga algicola</name>
    <dbReference type="NCBI Taxonomy" id="2729136"/>
    <lineage>
        <taxon>Bacteria</taxon>
        <taxon>Pseudomonadati</taxon>
        <taxon>Bacteroidota</taxon>
        <taxon>Flavobacteriia</taxon>
        <taxon>Flavobacteriales</taxon>
        <taxon>Flavobacteriaceae</taxon>
        <taxon>Flavivirga</taxon>
    </lineage>
</organism>
<dbReference type="InterPro" id="IPR037066">
    <property type="entry name" value="Plug_dom_sf"/>
</dbReference>
<keyword evidence="20" id="KW-1185">Reference proteome</keyword>
<keyword evidence="3 14" id="KW-0813">Transport</keyword>
<feature type="signal peptide" evidence="16">
    <location>
        <begin position="1"/>
        <end position="21"/>
    </location>
</feature>
<dbReference type="Gene3D" id="2.170.130.10">
    <property type="entry name" value="TonB-dependent receptor, plug domain"/>
    <property type="match status" value="1"/>
</dbReference>
<proteinExistence type="inferred from homology"/>
<evidence type="ECO:0000256" key="16">
    <source>
        <dbReference type="SAM" id="SignalP"/>
    </source>
</evidence>
<dbReference type="InterPro" id="IPR000531">
    <property type="entry name" value="Beta-barrel_TonB"/>
</dbReference>
<keyword evidence="10 15" id="KW-0798">TonB box</keyword>
<evidence type="ECO:0000256" key="6">
    <source>
        <dbReference type="ARBA" id="ARBA00022692"/>
    </source>
</evidence>
<evidence type="ECO:0000256" key="3">
    <source>
        <dbReference type="ARBA" id="ARBA00022448"/>
    </source>
</evidence>
<keyword evidence="13 14" id="KW-0998">Cell outer membrane</keyword>
<evidence type="ECO:0000256" key="5">
    <source>
        <dbReference type="ARBA" id="ARBA00022496"/>
    </source>
</evidence>
<dbReference type="PROSITE" id="PS52016">
    <property type="entry name" value="TONB_DEPENDENT_REC_3"/>
    <property type="match status" value="1"/>
</dbReference>
<feature type="chain" id="PRO_5047072360" evidence="16">
    <location>
        <begin position="22"/>
        <end position="844"/>
    </location>
</feature>
<dbReference type="Pfam" id="PF00593">
    <property type="entry name" value="TonB_dep_Rec_b-barrel"/>
    <property type="match status" value="1"/>
</dbReference>
<keyword evidence="5" id="KW-0410">Iron transport</keyword>
<dbReference type="InterPro" id="IPR010105">
    <property type="entry name" value="TonB_sidphr_rcpt"/>
</dbReference>
<dbReference type="PANTHER" id="PTHR32552:SF68">
    <property type="entry name" value="FERRICHROME OUTER MEMBRANE TRANSPORTER_PHAGE RECEPTOR"/>
    <property type="match status" value="1"/>
</dbReference>
<feature type="domain" description="TonB-dependent receptor plug" evidence="18">
    <location>
        <begin position="138"/>
        <end position="232"/>
    </location>
</feature>
<evidence type="ECO:0000313" key="19">
    <source>
        <dbReference type="EMBL" id="NMH87238.1"/>
    </source>
</evidence>
<evidence type="ECO:0000256" key="1">
    <source>
        <dbReference type="ARBA" id="ARBA00004571"/>
    </source>
</evidence>
<protein>
    <submittedName>
        <fullName evidence="19">TonB-dependent receptor</fullName>
    </submittedName>
</protein>
<evidence type="ECO:0000256" key="9">
    <source>
        <dbReference type="ARBA" id="ARBA00023065"/>
    </source>
</evidence>
<comment type="caution">
    <text evidence="19">The sequence shown here is derived from an EMBL/GenBank/DDBJ whole genome shotgun (WGS) entry which is preliminary data.</text>
</comment>
<dbReference type="Proteomes" id="UP000746690">
    <property type="component" value="Unassembled WGS sequence"/>
</dbReference>
<reference evidence="19 20" key="1">
    <citation type="submission" date="2020-04" db="EMBL/GenBank/DDBJ databases">
        <title>A Flavivirga sp. nov.</title>
        <authorList>
            <person name="Sun X."/>
        </authorList>
    </citation>
    <scope>NUCLEOTIDE SEQUENCE [LARGE SCALE GENOMIC DNA]</scope>
    <source>
        <strain evidence="19 20">Y03</strain>
    </source>
</reference>
<keyword evidence="9" id="KW-0406">Ion transport</keyword>
<evidence type="ECO:0000259" key="18">
    <source>
        <dbReference type="Pfam" id="PF07715"/>
    </source>
</evidence>
<dbReference type="PANTHER" id="PTHR32552">
    <property type="entry name" value="FERRICHROME IRON RECEPTOR-RELATED"/>
    <property type="match status" value="1"/>
</dbReference>
<gene>
    <name evidence="19" type="ORF">HHX25_06955</name>
</gene>
<comment type="subcellular location">
    <subcellularLocation>
        <location evidence="1 14">Cell outer membrane</location>
        <topology evidence="1 14">Multi-pass membrane protein</topology>
    </subcellularLocation>
</comment>
<dbReference type="InterPro" id="IPR008969">
    <property type="entry name" value="CarboxyPept-like_regulatory"/>
</dbReference>
<evidence type="ECO:0000256" key="11">
    <source>
        <dbReference type="ARBA" id="ARBA00023136"/>
    </source>
</evidence>
<dbReference type="Gene3D" id="2.40.170.20">
    <property type="entry name" value="TonB-dependent receptor, beta-barrel domain"/>
    <property type="match status" value="1"/>
</dbReference>
<dbReference type="InterPro" id="IPR039426">
    <property type="entry name" value="TonB-dep_rcpt-like"/>
</dbReference>
<evidence type="ECO:0000259" key="17">
    <source>
        <dbReference type="Pfam" id="PF00593"/>
    </source>
</evidence>
<dbReference type="Gene3D" id="2.60.40.1120">
    <property type="entry name" value="Carboxypeptidase-like, regulatory domain"/>
    <property type="match status" value="1"/>
</dbReference>
<evidence type="ECO:0000256" key="12">
    <source>
        <dbReference type="ARBA" id="ARBA00023170"/>
    </source>
</evidence>
<evidence type="ECO:0000256" key="4">
    <source>
        <dbReference type="ARBA" id="ARBA00022452"/>
    </source>
</evidence>
<keyword evidence="6 14" id="KW-0812">Transmembrane</keyword>
<dbReference type="InterPro" id="IPR012910">
    <property type="entry name" value="Plug_dom"/>
</dbReference>
<dbReference type="EMBL" id="JABBHF010000003">
    <property type="protein sequence ID" value="NMH87238.1"/>
    <property type="molecule type" value="Genomic_DNA"/>
</dbReference>
<comment type="similarity">
    <text evidence="2 14 15">Belongs to the TonB-dependent receptor family.</text>
</comment>
<name>A0ABX1RWU8_9FLAO</name>
<dbReference type="SUPFAM" id="SSF56935">
    <property type="entry name" value="Porins"/>
    <property type="match status" value="1"/>
</dbReference>
<keyword evidence="4 14" id="KW-1134">Transmembrane beta strand</keyword>
<dbReference type="NCBIfam" id="TIGR01783">
    <property type="entry name" value="TonB-siderophor"/>
    <property type="match status" value="1"/>
</dbReference>
<evidence type="ECO:0000256" key="13">
    <source>
        <dbReference type="ARBA" id="ARBA00023237"/>
    </source>
</evidence>
<evidence type="ECO:0000313" key="20">
    <source>
        <dbReference type="Proteomes" id="UP000746690"/>
    </source>
</evidence>
<evidence type="ECO:0000256" key="2">
    <source>
        <dbReference type="ARBA" id="ARBA00009810"/>
    </source>
</evidence>
<dbReference type="Pfam" id="PF07715">
    <property type="entry name" value="Plug"/>
    <property type="match status" value="1"/>
</dbReference>
<feature type="domain" description="TonB-dependent receptor-like beta-barrel" evidence="17">
    <location>
        <begin position="353"/>
        <end position="815"/>
    </location>
</feature>
<evidence type="ECO:0000256" key="7">
    <source>
        <dbReference type="ARBA" id="ARBA00022729"/>
    </source>
</evidence>
<dbReference type="InterPro" id="IPR036942">
    <property type="entry name" value="Beta-barrel_TonB_sf"/>
</dbReference>
<keyword evidence="8" id="KW-0408">Iron</keyword>
<dbReference type="RefSeq" id="WP_169671552.1">
    <property type="nucleotide sequence ID" value="NZ_JABBHF010000003.1"/>
</dbReference>
<evidence type="ECO:0000256" key="14">
    <source>
        <dbReference type="PROSITE-ProRule" id="PRU01360"/>
    </source>
</evidence>
<evidence type="ECO:0000256" key="8">
    <source>
        <dbReference type="ARBA" id="ARBA00023004"/>
    </source>
</evidence>
<sequence length="844" mass="93812">MKNIFTGISIITSLLFSFSYAQTGNVKGIIVNNTQMPLSGVNVLVKNSTQGVQSNDYGTFEITNIVNGNYTLVFSYIGFKTREINFTISNNEYKSLGTVVLYEGNELLSEVIVNSNRKNKFSRKKTAYVSKLPLKDLENSQIYSTVTSELLESQITINFDEAIKNATGLSTLWQATGRSIDGTGYYSLRGFPVQPSLIDGVPGSVFSSVDPSYIERIEVLKGPSATLFGSTANSLGGLINVVTKKPFEGFGGSVSYIMGSFDSHRISVDFNTPLGGKNGPYFRINSSYLNQGSFQDAGFIKTFFIAPSLSYRVNNRLNISLGIEYSKTKQTNPSMIFLRRGYPLNGTSPKEFGVNPEASFTNNNIYLENPVLNTRFIADYKLSDQWTSQTAFSSGSYESEGYYSYLLEGAGKFFLRPLPDPSDPTYPLIVGSNLFFEGLLQEDILTRLVLEQDSGIESLNLQQNFTGDFKLGKIRNRLVLGLDYVKNTSYNRNKENDPSTGFPLLNGFFLPNGALIDSPLTPDVVETEYPHSQSVFNPIFANLPANNIETKSQTFAFYASNVINFTPSLSAMIGLRLDYFNQNGDKSTKDDDYTKTSFAPKLGIVYQPILNIISVFGNYQTGFINNDPRISVDLNSGQTIVETLPPTKATQYEFGFKNNLFNNRLNLGVSYYNISVEDMRANDPVNGQTSINIDKIVSQGIEFEVNANPVDGLNLRIGYSYNDSKITKTISQELLGRRNIESGPENVYTAWVDYQFQENGFLKNIGLGVGLNGASKYNTMNNGVSGQFELPSYTIFNASVYYETSTFRVGIKANNFTDEVYYKGWSTIIPQQPRAFLGNVIYKF</sequence>
<evidence type="ECO:0000256" key="10">
    <source>
        <dbReference type="ARBA" id="ARBA00023077"/>
    </source>
</evidence>
<keyword evidence="7 16" id="KW-0732">Signal</keyword>
<dbReference type="SUPFAM" id="SSF49464">
    <property type="entry name" value="Carboxypeptidase regulatory domain-like"/>
    <property type="match status" value="1"/>
</dbReference>